<organism evidence="1 2">
    <name type="scientific">Catenuloplanes indicus</name>
    <dbReference type="NCBI Taxonomy" id="137267"/>
    <lineage>
        <taxon>Bacteria</taxon>
        <taxon>Bacillati</taxon>
        <taxon>Actinomycetota</taxon>
        <taxon>Actinomycetes</taxon>
        <taxon>Micromonosporales</taxon>
        <taxon>Micromonosporaceae</taxon>
        <taxon>Catenuloplanes</taxon>
    </lineage>
</organism>
<dbReference type="SUPFAM" id="SSF53474">
    <property type="entry name" value="alpha/beta-Hydrolases"/>
    <property type="match status" value="1"/>
</dbReference>
<dbReference type="Proteomes" id="UP001240236">
    <property type="component" value="Unassembled WGS sequence"/>
</dbReference>
<name>A0AAE4AZM1_9ACTN</name>
<gene>
    <name evidence="1" type="ORF">J2S42_005253</name>
</gene>
<dbReference type="RefSeq" id="WP_307243228.1">
    <property type="nucleotide sequence ID" value="NZ_JAUSUZ010000001.1"/>
</dbReference>
<reference evidence="1 2" key="1">
    <citation type="submission" date="2023-07" db="EMBL/GenBank/DDBJ databases">
        <title>Sequencing the genomes of 1000 actinobacteria strains.</title>
        <authorList>
            <person name="Klenk H.-P."/>
        </authorList>
    </citation>
    <scope>NUCLEOTIDE SEQUENCE [LARGE SCALE GENOMIC DNA]</scope>
    <source>
        <strain evidence="1 2">DSM 44709</strain>
    </source>
</reference>
<dbReference type="AlphaFoldDB" id="A0AAE4AZM1"/>
<sequence length="388" mass="41101">MSGTLLFVHGTGARHIDDELSRLRAGLAAERRLRDVRVHGVAWGSAVGPAALDVTPVLPPRPPGPEPAAEVSPADIAVTEWDLLLADPLLELRMLAELFDPGPSGPDALDKRLDAMALPELGHVDRATLERAIAEVRDAPETTDAALAVGDAADPELCAAVARAITATALRTAPDAPIGRAGAVRDELATVLVTALEPIPEPAEDVSRGLGETLVRRVLRPLAARLATRSLVRRRTPLLDPATDVVRDVAFYLRRGAAVRALIAAEAARVEPPVVLLGHSLGGIAAVDLLSGPDRPGSVRLLVTAGSPAPYLYLMDALDHLRPGVPGAAFTPWLNVYDRADRLAFCAARVFPGAVDEEIDAGVPFPAAHGAYWDQPRFHALLAHHWPE</sequence>
<accession>A0AAE4AZM1</accession>
<dbReference type="Gene3D" id="3.40.50.1820">
    <property type="entry name" value="alpha/beta hydrolase"/>
    <property type="match status" value="1"/>
</dbReference>
<proteinExistence type="predicted"/>
<keyword evidence="2" id="KW-1185">Reference proteome</keyword>
<protein>
    <submittedName>
        <fullName evidence="1">Uncharacterized protein</fullName>
    </submittedName>
</protein>
<evidence type="ECO:0000313" key="2">
    <source>
        <dbReference type="Proteomes" id="UP001240236"/>
    </source>
</evidence>
<dbReference type="InterPro" id="IPR029058">
    <property type="entry name" value="AB_hydrolase_fold"/>
</dbReference>
<dbReference type="EMBL" id="JAUSUZ010000001">
    <property type="protein sequence ID" value="MDQ0368584.1"/>
    <property type="molecule type" value="Genomic_DNA"/>
</dbReference>
<evidence type="ECO:0000313" key="1">
    <source>
        <dbReference type="EMBL" id="MDQ0368584.1"/>
    </source>
</evidence>
<comment type="caution">
    <text evidence="1">The sequence shown here is derived from an EMBL/GenBank/DDBJ whole genome shotgun (WGS) entry which is preliminary data.</text>
</comment>